<evidence type="ECO:0000313" key="1">
    <source>
        <dbReference type="EMBL" id="GMT12771.1"/>
    </source>
</evidence>
<organism evidence="1 2">
    <name type="scientific">Pristionchus fissidentatus</name>
    <dbReference type="NCBI Taxonomy" id="1538716"/>
    <lineage>
        <taxon>Eukaryota</taxon>
        <taxon>Metazoa</taxon>
        <taxon>Ecdysozoa</taxon>
        <taxon>Nematoda</taxon>
        <taxon>Chromadorea</taxon>
        <taxon>Rhabditida</taxon>
        <taxon>Rhabditina</taxon>
        <taxon>Diplogasteromorpha</taxon>
        <taxon>Diplogasteroidea</taxon>
        <taxon>Neodiplogasteridae</taxon>
        <taxon>Pristionchus</taxon>
    </lineage>
</organism>
<dbReference type="AlphaFoldDB" id="A0AAV5V1Z7"/>
<protein>
    <submittedName>
        <fullName evidence="1">Uncharacterized protein</fullName>
    </submittedName>
</protein>
<reference evidence="1" key="1">
    <citation type="submission" date="2023-10" db="EMBL/GenBank/DDBJ databases">
        <title>Genome assembly of Pristionchus species.</title>
        <authorList>
            <person name="Yoshida K."/>
            <person name="Sommer R.J."/>
        </authorList>
    </citation>
    <scope>NUCLEOTIDE SEQUENCE</scope>
    <source>
        <strain evidence="1">RS5133</strain>
    </source>
</reference>
<dbReference type="EMBL" id="BTSY01000002">
    <property type="protein sequence ID" value="GMT12771.1"/>
    <property type="molecule type" value="Genomic_DNA"/>
</dbReference>
<name>A0AAV5V1Z7_9BILA</name>
<keyword evidence="2" id="KW-1185">Reference proteome</keyword>
<accession>A0AAV5V1Z7</accession>
<dbReference type="Proteomes" id="UP001432322">
    <property type="component" value="Unassembled WGS sequence"/>
</dbReference>
<feature type="non-terminal residue" evidence="1">
    <location>
        <position position="1"/>
    </location>
</feature>
<comment type="caution">
    <text evidence="1">The sequence shown here is derived from an EMBL/GenBank/DDBJ whole genome shotgun (WGS) entry which is preliminary data.</text>
</comment>
<evidence type="ECO:0000313" key="2">
    <source>
        <dbReference type="Proteomes" id="UP001432322"/>
    </source>
</evidence>
<gene>
    <name evidence="1" type="ORF">PFISCL1PPCAC_4068</name>
</gene>
<proteinExistence type="predicted"/>
<sequence>LENRENIQLPVKDGEKFYCSKVACGPVSQLQSYNMEIIKKPYSYGGMLIVEDVGGGNYDVVCPNGSHLYLVSDGAEPQLRDDNLTCDRNDTEFLDFADRMNAKANSYHCLSCTSSGNLICPVL</sequence>